<dbReference type="InterPro" id="IPR012983">
    <property type="entry name" value="PHR"/>
</dbReference>
<evidence type="ECO:0000313" key="5">
    <source>
        <dbReference type="EMBL" id="CAG2244513.1"/>
    </source>
</evidence>
<keyword evidence="3" id="KW-0812">Transmembrane</keyword>
<dbReference type="SUPFAM" id="SSF54695">
    <property type="entry name" value="POZ domain"/>
    <property type="match status" value="1"/>
</dbReference>
<keyword evidence="3" id="KW-1133">Transmembrane helix</keyword>
<feature type="transmembrane region" description="Helical" evidence="3">
    <location>
        <begin position="446"/>
        <end position="463"/>
    </location>
</feature>
<comment type="subcellular location">
    <subcellularLocation>
        <location evidence="1">Cytoplasm</location>
    </subcellularLocation>
</comment>
<accession>A0A8S3UQB7</accession>
<evidence type="ECO:0000256" key="2">
    <source>
        <dbReference type="ARBA" id="ARBA00022490"/>
    </source>
</evidence>
<dbReference type="PANTHER" id="PTHR45774:SF3">
    <property type="entry name" value="BTB (POZ) DOMAIN-CONTAINING 2B-RELATED"/>
    <property type="match status" value="1"/>
</dbReference>
<dbReference type="Gene3D" id="1.25.40.420">
    <property type="match status" value="1"/>
</dbReference>
<dbReference type="InterPro" id="IPR000210">
    <property type="entry name" value="BTB/POZ_dom"/>
</dbReference>
<dbReference type="SMART" id="SM00225">
    <property type="entry name" value="BTB"/>
    <property type="match status" value="1"/>
</dbReference>
<evidence type="ECO:0000259" key="4">
    <source>
        <dbReference type="PROSITE" id="PS50097"/>
    </source>
</evidence>
<dbReference type="Gene3D" id="3.30.710.10">
    <property type="entry name" value="Potassium Channel Kv1.1, Chain A"/>
    <property type="match status" value="1"/>
</dbReference>
<evidence type="ECO:0000313" key="6">
    <source>
        <dbReference type="Proteomes" id="UP000683360"/>
    </source>
</evidence>
<dbReference type="Pfam" id="PF00651">
    <property type="entry name" value="BTB"/>
    <property type="match status" value="1"/>
</dbReference>
<keyword evidence="6" id="KW-1185">Reference proteome</keyword>
<dbReference type="InterPro" id="IPR011333">
    <property type="entry name" value="SKP1/BTB/POZ_sf"/>
</dbReference>
<keyword evidence="3" id="KW-0472">Membrane</keyword>
<dbReference type="Gene3D" id="2.60.120.820">
    <property type="entry name" value="PHR domain"/>
    <property type="match status" value="1"/>
</dbReference>
<dbReference type="InterPro" id="IPR011705">
    <property type="entry name" value="BACK"/>
</dbReference>
<dbReference type="SMART" id="SM00875">
    <property type="entry name" value="BACK"/>
    <property type="match status" value="1"/>
</dbReference>
<dbReference type="PROSITE" id="PS50097">
    <property type="entry name" value="BTB"/>
    <property type="match status" value="1"/>
</dbReference>
<dbReference type="PANTHER" id="PTHR45774">
    <property type="entry name" value="BTB/POZ DOMAIN-CONTAINING"/>
    <property type="match status" value="1"/>
</dbReference>
<sequence>MAVQNKDLSEWMENKTLPECMMYMLKNEILCDVTFLVGEDCKPIKAHRYMLCSRSPVFHTMFQGSMPETNTINVPDIDINTFDLVLKYIYSDEIEITKENVRDILYAAEKYILSRVKQKCSDLLKTTARSSDAVVALSTASQFHLEVLQRESLQFIESNTSACLASVHANNLSKECVEIIIQSDYLSSTETDICKFFLAWTDKCIEAAHLERNPENIRIVVGNLLYLIRFPLVEKIYFSQCVSHTGILTLPEIVNVFRSHYGEKSDLFVEKTRVSLSKRVTNIFTRHAARRSGWTASGVDALGFESDKNMRINGVIIFGPTAEISSTLRSFEFEILNEKNISVYSSSLNLPLEAAISKKYTFGPVLIEANKLYTLLIKDIQVKTYYGVDCKPSFTANGATVTVKNSTMCTTGTNTEQGQFAGILFYFLTYNKFNFGDQTGLCLHTIHFNSSLFIVYTLFYYFLL</sequence>
<feature type="domain" description="BTB" evidence="4">
    <location>
        <begin position="31"/>
        <end position="98"/>
    </location>
</feature>
<dbReference type="GO" id="GO:0005829">
    <property type="term" value="C:cytosol"/>
    <property type="evidence" value="ECO:0007669"/>
    <property type="project" value="TreeGrafter"/>
</dbReference>
<keyword evidence="2" id="KW-0963">Cytoplasm</keyword>
<proteinExistence type="predicted"/>
<evidence type="ECO:0000256" key="3">
    <source>
        <dbReference type="SAM" id="Phobius"/>
    </source>
</evidence>
<dbReference type="InterPro" id="IPR038648">
    <property type="entry name" value="PHR_sf"/>
</dbReference>
<reference evidence="5" key="1">
    <citation type="submission" date="2021-03" db="EMBL/GenBank/DDBJ databases">
        <authorList>
            <person name="Bekaert M."/>
        </authorList>
    </citation>
    <scope>NUCLEOTIDE SEQUENCE</scope>
</reference>
<evidence type="ECO:0000256" key="1">
    <source>
        <dbReference type="ARBA" id="ARBA00004496"/>
    </source>
</evidence>
<dbReference type="Proteomes" id="UP000683360">
    <property type="component" value="Unassembled WGS sequence"/>
</dbReference>
<protein>
    <submittedName>
        <fullName evidence="5">BTBD3_6</fullName>
    </submittedName>
</protein>
<organism evidence="5 6">
    <name type="scientific">Mytilus edulis</name>
    <name type="common">Blue mussel</name>
    <dbReference type="NCBI Taxonomy" id="6550"/>
    <lineage>
        <taxon>Eukaryota</taxon>
        <taxon>Metazoa</taxon>
        <taxon>Spiralia</taxon>
        <taxon>Lophotrochozoa</taxon>
        <taxon>Mollusca</taxon>
        <taxon>Bivalvia</taxon>
        <taxon>Autobranchia</taxon>
        <taxon>Pteriomorphia</taxon>
        <taxon>Mytilida</taxon>
        <taxon>Mytiloidea</taxon>
        <taxon>Mytilidae</taxon>
        <taxon>Mytilinae</taxon>
        <taxon>Mytilus</taxon>
    </lineage>
</organism>
<dbReference type="Pfam" id="PF07707">
    <property type="entry name" value="BACK"/>
    <property type="match status" value="1"/>
</dbReference>
<dbReference type="EMBL" id="CAJPWZ010002738">
    <property type="protein sequence ID" value="CAG2244513.1"/>
    <property type="molecule type" value="Genomic_DNA"/>
</dbReference>
<dbReference type="AlphaFoldDB" id="A0A8S3UQB7"/>
<comment type="caution">
    <text evidence="5">The sequence shown here is derived from an EMBL/GenBank/DDBJ whole genome shotgun (WGS) entry which is preliminary data.</text>
</comment>
<name>A0A8S3UQB7_MYTED</name>
<dbReference type="OrthoDB" id="45365at2759"/>
<gene>
    <name evidence="5" type="ORF">MEDL_56574</name>
</gene>
<dbReference type="GO" id="GO:0022008">
    <property type="term" value="P:neurogenesis"/>
    <property type="evidence" value="ECO:0007669"/>
    <property type="project" value="TreeGrafter"/>
</dbReference>
<dbReference type="Pfam" id="PF08005">
    <property type="entry name" value="PHR"/>
    <property type="match status" value="1"/>
</dbReference>